<reference evidence="1 2" key="1">
    <citation type="submission" date="2022-01" db="EMBL/GenBank/DDBJ databases">
        <title>Alkalihalobacillus sp. EGI L200015, a novel bacterium isolated from a salt lake sediment.</title>
        <authorList>
            <person name="Gao L."/>
            <person name="Fang B.-Z."/>
            <person name="Li W.-J."/>
        </authorList>
    </citation>
    <scope>NUCLEOTIDE SEQUENCE [LARGE SCALE GENOMIC DNA]</scope>
    <source>
        <strain evidence="1 2">KCTC 12718</strain>
    </source>
</reference>
<protein>
    <recommendedName>
        <fullName evidence="3">Spore coat protein</fullName>
    </recommendedName>
</protein>
<organism evidence="1 2">
    <name type="scientific">Pseudalkalibacillus berkeleyi</name>
    <dbReference type="NCBI Taxonomy" id="1069813"/>
    <lineage>
        <taxon>Bacteria</taxon>
        <taxon>Bacillati</taxon>
        <taxon>Bacillota</taxon>
        <taxon>Bacilli</taxon>
        <taxon>Bacillales</taxon>
        <taxon>Fictibacillaceae</taxon>
        <taxon>Pseudalkalibacillus</taxon>
    </lineage>
</organism>
<comment type="caution">
    <text evidence="1">The sequence shown here is derived from an EMBL/GenBank/DDBJ whole genome shotgun (WGS) entry which is preliminary data.</text>
</comment>
<gene>
    <name evidence="1" type="ORF">L2716_00485</name>
</gene>
<evidence type="ECO:0008006" key="3">
    <source>
        <dbReference type="Google" id="ProtNLM"/>
    </source>
</evidence>
<evidence type="ECO:0000313" key="2">
    <source>
        <dbReference type="Proteomes" id="UP001649381"/>
    </source>
</evidence>
<dbReference type="Proteomes" id="UP001649381">
    <property type="component" value="Unassembled WGS sequence"/>
</dbReference>
<name>A0ABS9GTM3_9BACL</name>
<keyword evidence="2" id="KW-1185">Reference proteome</keyword>
<dbReference type="EMBL" id="JAKIJS010000001">
    <property type="protein sequence ID" value="MCF6136183.1"/>
    <property type="molecule type" value="Genomic_DNA"/>
</dbReference>
<proteinExistence type="predicted"/>
<sequence length="309" mass="35968">MYKENKPIDVSPYDHPDIYPGPRPDSSFIYYEGKAHRIVEEKGVPIEDLPVEVSESNSLAGSFQESSQSIQSIREFLNAHDLLPLEKRVPLVAYGSNICLAQLRYKFSLNKNLNDFVLCMRASMVDSDIVYGSFLAPYGALPAIIAPVKNAVTEIWLTFVDPEQLEHMNRTEGGYVLREHKGEKLVTTNGETFDSIYAYYYPHALQFDEQWFRFKDIRGESVLPSEWQADMLNLLIERFNFEGTREEFIHQLRWNRAFFGEMSEWLTQFDGHFDHPDWHEPELIQKVGELKRSHVKGHDLEKLLAIYQR</sequence>
<evidence type="ECO:0000313" key="1">
    <source>
        <dbReference type="EMBL" id="MCF6136183.1"/>
    </source>
</evidence>
<accession>A0ABS9GTM3</accession>
<dbReference type="RefSeq" id="WP_236330440.1">
    <property type="nucleotide sequence ID" value="NZ_JAKIJS010000001.1"/>
</dbReference>